<sequence length="530" mass="58691">MPKSRRSKPVSTLPSEPLDAPAGEFESDEDQAGSLKWMVPDFRTTAALALILYCTVLTPAAKLFFSDADAGWHIRAGDWIRANSAVPRDDWFSFVQVGHPWYAWEWLAEIGMSVVHQAAGLPGIAAASIAVIACGAWLWMHFQRTLGGSILVATPLAALLVLCTRVHWLARPHLVSWIFLLLLLSFVEAARPPFRLRHFAAMALGTALWTNIHASFFLAFLIPVVVAAALAAQLWLFPAQARDGAGARIRFLLCAAGAALAGSFLNPYGFAVHRHVAEFLTTVGSTPIVSEYERPDLFRPDMFLFAITAILSGVGFVWSLVQRRWDRAVLAAMFLAMGLQTNRGIPLMALGSLPYFNAALSTWWRGRRNPGNWPLLEAVTALEPQMNGAALLPLAALFLVYWTGLPGTRQQAAFQPPVYAIGALPAIERLPAQARLYTTDLQAGLLMYVYSGRRKVFLDSRIDYFGPDLCREAIRFWRAESTWLETLKKYRFTHALLDRKAPILTRLRSLGWGAVYEDADFVLLANPASE</sequence>
<dbReference type="KEGG" id="pfer:IRI77_28495"/>
<dbReference type="EMBL" id="CP063849">
    <property type="protein sequence ID" value="QOY86696.1"/>
    <property type="molecule type" value="Genomic_DNA"/>
</dbReference>
<feature type="transmembrane region" description="Helical" evidence="2">
    <location>
        <begin position="249"/>
        <end position="270"/>
    </location>
</feature>
<dbReference type="AlphaFoldDB" id="A0A7S7NN43"/>
<name>A0A7S7NN43_PALFE</name>
<gene>
    <name evidence="3" type="ORF">IRI77_28495</name>
</gene>
<feature type="transmembrane region" description="Helical" evidence="2">
    <location>
        <begin position="384"/>
        <end position="402"/>
    </location>
</feature>
<evidence type="ECO:0000313" key="3">
    <source>
        <dbReference type="EMBL" id="QOY86696.1"/>
    </source>
</evidence>
<feature type="transmembrane region" description="Helical" evidence="2">
    <location>
        <begin position="174"/>
        <end position="194"/>
    </location>
</feature>
<keyword evidence="2" id="KW-0812">Transmembrane</keyword>
<proteinExistence type="predicted"/>
<organism evidence="3 4">
    <name type="scientific">Paludibaculum fermentans</name>
    <dbReference type="NCBI Taxonomy" id="1473598"/>
    <lineage>
        <taxon>Bacteria</taxon>
        <taxon>Pseudomonadati</taxon>
        <taxon>Acidobacteriota</taxon>
        <taxon>Terriglobia</taxon>
        <taxon>Bryobacterales</taxon>
        <taxon>Bryobacteraceae</taxon>
        <taxon>Paludibaculum</taxon>
    </lineage>
</organism>
<evidence type="ECO:0000313" key="4">
    <source>
        <dbReference type="Proteomes" id="UP000593892"/>
    </source>
</evidence>
<keyword evidence="4" id="KW-1185">Reference proteome</keyword>
<evidence type="ECO:0000256" key="1">
    <source>
        <dbReference type="SAM" id="MobiDB-lite"/>
    </source>
</evidence>
<dbReference type="Proteomes" id="UP000593892">
    <property type="component" value="Chromosome"/>
</dbReference>
<feature type="transmembrane region" description="Helical" evidence="2">
    <location>
        <begin position="214"/>
        <end position="237"/>
    </location>
</feature>
<reference evidence="3 4" key="1">
    <citation type="submission" date="2020-10" db="EMBL/GenBank/DDBJ databases">
        <title>Complete genome sequence of Paludibaculum fermentans P105T, a facultatively anaerobic acidobacterium capable of dissimilatory Fe(III) reduction.</title>
        <authorList>
            <person name="Dedysh S.N."/>
            <person name="Beletsky A.V."/>
            <person name="Kulichevskaya I.S."/>
            <person name="Mardanov A.V."/>
            <person name="Ravin N.V."/>
        </authorList>
    </citation>
    <scope>NUCLEOTIDE SEQUENCE [LARGE SCALE GENOMIC DNA]</scope>
    <source>
        <strain evidence="3 4">P105</strain>
    </source>
</reference>
<protein>
    <recommendedName>
        <fullName evidence="5">Glycosyltransferase RgtA/B/C/D-like domain-containing protein</fullName>
    </recommendedName>
</protein>
<feature type="transmembrane region" description="Helical" evidence="2">
    <location>
        <begin position="145"/>
        <end position="162"/>
    </location>
</feature>
<feature type="transmembrane region" description="Helical" evidence="2">
    <location>
        <begin position="46"/>
        <end position="65"/>
    </location>
</feature>
<evidence type="ECO:0000256" key="2">
    <source>
        <dbReference type="SAM" id="Phobius"/>
    </source>
</evidence>
<evidence type="ECO:0008006" key="5">
    <source>
        <dbReference type="Google" id="ProtNLM"/>
    </source>
</evidence>
<feature type="transmembrane region" description="Helical" evidence="2">
    <location>
        <begin position="119"/>
        <end position="139"/>
    </location>
</feature>
<feature type="transmembrane region" description="Helical" evidence="2">
    <location>
        <begin position="302"/>
        <end position="321"/>
    </location>
</feature>
<keyword evidence="2" id="KW-1133">Transmembrane helix</keyword>
<accession>A0A7S7NN43</accession>
<dbReference type="RefSeq" id="WP_194448365.1">
    <property type="nucleotide sequence ID" value="NZ_CP063849.1"/>
</dbReference>
<keyword evidence="2" id="KW-0472">Membrane</keyword>
<feature type="region of interest" description="Disordered" evidence="1">
    <location>
        <begin position="1"/>
        <end position="26"/>
    </location>
</feature>